<gene>
    <name evidence="4" type="ORF">TRFO_13901</name>
</gene>
<dbReference type="InterPro" id="IPR013083">
    <property type="entry name" value="Znf_RING/FYVE/PHD"/>
</dbReference>
<accession>A0A1J4KWV4</accession>
<dbReference type="PROSITE" id="PS01359">
    <property type="entry name" value="ZF_PHD_1"/>
    <property type="match status" value="1"/>
</dbReference>
<evidence type="ECO:0000256" key="1">
    <source>
        <dbReference type="ARBA" id="ARBA00022723"/>
    </source>
</evidence>
<reference evidence="4" key="1">
    <citation type="submission" date="2016-10" db="EMBL/GenBank/DDBJ databases">
        <authorList>
            <person name="Benchimol M."/>
            <person name="Almeida L.G."/>
            <person name="Vasconcelos A.T."/>
            <person name="Perreira-Neves A."/>
            <person name="Rosa I.A."/>
            <person name="Tasca T."/>
            <person name="Bogo M.R."/>
            <person name="de Souza W."/>
        </authorList>
    </citation>
    <scope>NUCLEOTIDE SEQUENCE [LARGE SCALE GENOMIC DNA]</scope>
    <source>
        <strain evidence="4">K</strain>
    </source>
</reference>
<dbReference type="Proteomes" id="UP000179807">
    <property type="component" value="Unassembled WGS sequence"/>
</dbReference>
<dbReference type="GeneID" id="94832230"/>
<dbReference type="VEuPathDB" id="TrichDB:TRFO_13901"/>
<dbReference type="AlphaFoldDB" id="A0A1J4KWV4"/>
<dbReference type="CDD" id="cd15489">
    <property type="entry name" value="PHD_SF"/>
    <property type="match status" value="1"/>
</dbReference>
<keyword evidence="5" id="KW-1185">Reference proteome</keyword>
<evidence type="ECO:0000256" key="3">
    <source>
        <dbReference type="ARBA" id="ARBA00022833"/>
    </source>
</evidence>
<name>A0A1J4KWV4_9EUKA</name>
<dbReference type="EMBL" id="MLAK01000197">
    <property type="protein sequence ID" value="OHT15731.1"/>
    <property type="molecule type" value="Genomic_DNA"/>
</dbReference>
<dbReference type="InterPro" id="IPR011011">
    <property type="entry name" value="Znf_FYVE_PHD"/>
</dbReference>
<keyword evidence="1" id="KW-0479">Metal-binding</keyword>
<evidence type="ECO:0000256" key="2">
    <source>
        <dbReference type="ARBA" id="ARBA00022771"/>
    </source>
</evidence>
<dbReference type="GO" id="GO:0008270">
    <property type="term" value="F:zinc ion binding"/>
    <property type="evidence" value="ECO:0007669"/>
    <property type="project" value="UniProtKB-KW"/>
</dbReference>
<proteinExistence type="predicted"/>
<dbReference type="InterPro" id="IPR019786">
    <property type="entry name" value="Zinc_finger_PHD-type_CS"/>
</dbReference>
<dbReference type="OrthoDB" id="79252at2759"/>
<dbReference type="SUPFAM" id="SSF57903">
    <property type="entry name" value="FYVE/PHD zinc finger"/>
    <property type="match status" value="1"/>
</dbReference>
<sequence length="183" mass="20938">MSMYLQSNQESITPFELKALAFADLIMAEANESPSASKIHEDEPNKSLPHYKTIRCICGDNQPTNRDLLPCPLCHCYLHRDCLDPVEISSANFKCQFCRLQLEGIDPFRELRSWIGAVDSELRSVHNLVTNAANYESQLYSSNMGNDYSMQNMRNRQGQVPLRNQLNRTVQDIVQRLSNITKL</sequence>
<dbReference type="RefSeq" id="XP_068368867.1">
    <property type="nucleotide sequence ID" value="XM_068497526.1"/>
</dbReference>
<evidence type="ECO:0000313" key="5">
    <source>
        <dbReference type="Proteomes" id="UP000179807"/>
    </source>
</evidence>
<keyword evidence="3" id="KW-0862">Zinc</keyword>
<keyword evidence="2" id="KW-0863">Zinc-finger</keyword>
<dbReference type="Gene3D" id="3.30.40.10">
    <property type="entry name" value="Zinc/RING finger domain, C3HC4 (zinc finger)"/>
    <property type="match status" value="1"/>
</dbReference>
<organism evidence="4 5">
    <name type="scientific">Tritrichomonas foetus</name>
    <dbReference type="NCBI Taxonomy" id="1144522"/>
    <lineage>
        <taxon>Eukaryota</taxon>
        <taxon>Metamonada</taxon>
        <taxon>Parabasalia</taxon>
        <taxon>Tritrichomonadida</taxon>
        <taxon>Tritrichomonadidae</taxon>
        <taxon>Tritrichomonas</taxon>
    </lineage>
</organism>
<comment type="caution">
    <text evidence="4">The sequence shown here is derived from an EMBL/GenBank/DDBJ whole genome shotgun (WGS) entry which is preliminary data.</text>
</comment>
<protein>
    <submittedName>
        <fullName evidence="4">PHD-finger family protein</fullName>
    </submittedName>
</protein>
<evidence type="ECO:0000313" key="4">
    <source>
        <dbReference type="EMBL" id="OHT15731.1"/>
    </source>
</evidence>